<dbReference type="InterPro" id="IPR052922">
    <property type="entry name" value="Cytidylate_Kinase-2"/>
</dbReference>
<accession>A0A7M1SWC8</accession>
<proteinExistence type="predicted"/>
<evidence type="ECO:0000313" key="2">
    <source>
        <dbReference type="Proteomes" id="UP000593758"/>
    </source>
</evidence>
<dbReference type="PANTHER" id="PTHR37816">
    <property type="entry name" value="YALI0E33011P"/>
    <property type="match status" value="1"/>
</dbReference>
<dbReference type="Gene3D" id="3.40.50.300">
    <property type="entry name" value="P-loop containing nucleotide triphosphate hydrolases"/>
    <property type="match status" value="2"/>
</dbReference>
<dbReference type="PANTHER" id="PTHR37816:SF2">
    <property type="entry name" value="DNA TOPOLOGY MODULATION PROTEIN FLAR-RELATED PROTEIN"/>
    <property type="match status" value="1"/>
</dbReference>
<dbReference type="Pfam" id="PF13238">
    <property type="entry name" value="AAA_18"/>
    <property type="match status" value="1"/>
</dbReference>
<organism evidence="1 2">
    <name type="scientific">Ruania alkalisoli</name>
    <dbReference type="NCBI Taxonomy" id="2779775"/>
    <lineage>
        <taxon>Bacteria</taxon>
        <taxon>Bacillati</taxon>
        <taxon>Actinomycetota</taxon>
        <taxon>Actinomycetes</taxon>
        <taxon>Micrococcales</taxon>
        <taxon>Ruaniaceae</taxon>
        <taxon>Ruania</taxon>
    </lineage>
</organism>
<gene>
    <name evidence="1" type="ORF">IM660_01040</name>
</gene>
<protein>
    <submittedName>
        <fullName evidence="1">AAA family ATPase</fullName>
    </submittedName>
</protein>
<name>A0A7M1SWC8_9MICO</name>
<sequence length="148" mass="16744">MPRILITGMSGAGKTTLLEELARRGHRTVETDVDGWESAVGRWDEQRMADLLDRHEDIVVAGTVENQGRFYDRFETVVLLSAPVDVLLERVRTRTNNPYGKTEAQQREIRRYVVEVEPLLRQGADRELDGRRPVADLATEIETLGAVS</sequence>
<evidence type="ECO:0000313" key="1">
    <source>
        <dbReference type="EMBL" id="QOR70933.1"/>
    </source>
</evidence>
<reference evidence="1 2" key="1">
    <citation type="submission" date="2020-10" db="EMBL/GenBank/DDBJ databases">
        <title>Haloactinobacterium sp. RN3S43, a bacterium isolated from saline soil.</title>
        <authorList>
            <person name="Sun J.-Q."/>
        </authorList>
    </citation>
    <scope>NUCLEOTIDE SEQUENCE [LARGE SCALE GENOMIC DNA]</scope>
    <source>
        <strain evidence="1 2">RN3S43</strain>
    </source>
</reference>
<dbReference type="SUPFAM" id="SSF52540">
    <property type="entry name" value="P-loop containing nucleoside triphosphate hydrolases"/>
    <property type="match status" value="1"/>
</dbReference>
<dbReference type="RefSeq" id="WP_193497603.1">
    <property type="nucleotide sequence ID" value="NZ_CP063169.1"/>
</dbReference>
<dbReference type="InterPro" id="IPR027417">
    <property type="entry name" value="P-loop_NTPase"/>
</dbReference>
<keyword evidence="2" id="KW-1185">Reference proteome</keyword>
<dbReference type="KEGG" id="halt:IM660_01040"/>
<dbReference type="EMBL" id="CP063169">
    <property type="protein sequence ID" value="QOR70933.1"/>
    <property type="molecule type" value="Genomic_DNA"/>
</dbReference>
<dbReference type="Proteomes" id="UP000593758">
    <property type="component" value="Chromosome"/>
</dbReference>
<dbReference type="AlphaFoldDB" id="A0A7M1SWC8"/>